<gene>
    <name evidence="3" type="ORF">JG688_00001855</name>
</gene>
<feature type="compositionally biased region" description="Basic and acidic residues" evidence="1">
    <location>
        <begin position="62"/>
        <end position="77"/>
    </location>
</feature>
<dbReference type="Proteomes" id="UP000709295">
    <property type="component" value="Unassembled WGS sequence"/>
</dbReference>
<evidence type="ECO:0000313" key="3">
    <source>
        <dbReference type="EMBL" id="KAG6975947.1"/>
    </source>
</evidence>
<dbReference type="AlphaFoldDB" id="A0A8J5MIV9"/>
<dbReference type="PROSITE" id="PS50105">
    <property type="entry name" value="SAM_DOMAIN"/>
    <property type="match status" value="1"/>
</dbReference>
<dbReference type="InterPro" id="IPR001660">
    <property type="entry name" value="SAM"/>
</dbReference>
<feature type="region of interest" description="Disordered" evidence="1">
    <location>
        <begin position="445"/>
        <end position="471"/>
    </location>
</feature>
<protein>
    <recommendedName>
        <fullName evidence="2">SAM domain-containing protein</fullName>
    </recommendedName>
</protein>
<feature type="region of interest" description="Disordered" evidence="1">
    <location>
        <begin position="373"/>
        <end position="405"/>
    </location>
</feature>
<evidence type="ECO:0000313" key="4">
    <source>
        <dbReference type="Proteomes" id="UP000709295"/>
    </source>
</evidence>
<name>A0A8J5MIV9_9STRA</name>
<feature type="compositionally biased region" description="Basic and acidic residues" evidence="1">
    <location>
        <begin position="117"/>
        <end position="130"/>
    </location>
</feature>
<feature type="compositionally biased region" description="Basic and acidic residues" evidence="1">
    <location>
        <begin position="387"/>
        <end position="405"/>
    </location>
</feature>
<sequence length="590" mass="67510">MDWEANLAAIIKCTDASLAQQFREFEDVTAEFTAVDEGPAAHNSSSDNVATNYLRETMAAEYRHRQQQEKQQTRDQKPSYSRVSGAFSKTSAAPATTFSEHFHRRQERKRGAAASGRPRDNQRTHRRSSEYEPAEDEGQVQDHEVDEQRYATLRGGGGAYHPQMYSSPTYDVAQMMEQVRLSLKLEVDARAAIAERQLSALLHLCKTTSEELDRLRVEVCANDRQLHTLDQVQSKIRQELTTQKDIGFHLQSMCGKDESWRMQTENQLLELRQIMAALREQGNSTQAVAQEKLSRSELLVQFNAAMEPIKAQLQANLQHQAQQIADITRTTSSSSLLLDGITQKVNQGITEELNELRSDLNALKHHVAKMDIFQDGGRGQSRSLQQSKEEIEAKTKEEQQQQEEKLTDLREGLQKELMALVKDYVEAQTKPIRQSIDENQHRIVTRSEIENLRDDEDEEDEEEDDDEDDDDQLTLAQVVKEWNVENVCLWLHEDVGVPDVVLRFQQKQCNGEMLLELTESDLINDFGVKDRVQRERILSAIEAINTSNAFSEEDDDEDDEEEGDEDDLEKSEEQHTSHMRHSIGGSTYIY</sequence>
<feature type="region of interest" description="Disordered" evidence="1">
    <location>
        <begin position="547"/>
        <end position="590"/>
    </location>
</feature>
<organism evidence="3 4">
    <name type="scientific">Phytophthora aleatoria</name>
    <dbReference type="NCBI Taxonomy" id="2496075"/>
    <lineage>
        <taxon>Eukaryota</taxon>
        <taxon>Sar</taxon>
        <taxon>Stramenopiles</taxon>
        <taxon>Oomycota</taxon>
        <taxon>Peronosporomycetes</taxon>
        <taxon>Peronosporales</taxon>
        <taxon>Peronosporaceae</taxon>
        <taxon>Phytophthora</taxon>
    </lineage>
</organism>
<dbReference type="SMART" id="SM00454">
    <property type="entry name" value="SAM"/>
    <property type="match status" value="1"/>
</dbReference>
<dbReference type="EMBL" id="JAENGY010000045">
    <property type="protein sequence ID" value="KAG6975947.1"/>
    <property type="molecule type" value="Genomic_DNA"/>
</dbReference>
<evidence type="ECO:0000259" key="2">
    <source>
        <dbReference type="PROSITE" id="PS50105"/>
    </source>
</evidence>
<feature type="region of interest" description="Disordered" evidence="1">
    <location>
        <begin position="62"/>
        <end position="143"/>
    </location>
</feature>
<evidence type="ECO:0000256" key="1">
    <source>
        <dbReference type="SAM" id="MobiDB-lite"/>
    </source>
</evidence>
<keyword evidence="4" id="KW-1185">Reference proteome</keyword>
<accession>A0A8J5MIV9</accession>
<feature type="domain" description="SAM" evidence="2">
    <location>
        <begin position="482"/>
        <end position="547"/>
    </location>
</feature>
<comment type="caution">
    <text evidence="3">The sequence shown here is derived from an EMBL/GenBank/DDBJ whole genome shotgun (WGS) entry which is preliminary data.</text>
</comment>
<feature type="compositionally biased region" description="Polar residues" evidence="1">
    <location>
        <begin position="78"/>
        <end position="99"/>
    </location>
</feature>
<dbReference type="Pfam" id="PF07647">
    <property type="entry name" value="SAM_2"/>
    <property type="match status" value="1"/>
</dbReference>
<feature type="compositionally biased region" description="Acidic residues" evidence="1">
    <location>
        <begin position="453"/>
        <end position="471"/>
    </location>
</feature>
<proteinExistence type="predicted"/>
<feature type="compositionally biased region" description="Acidic residues" evidence="1">
    <location>
        <begin position="551"/>
        <end position="570"/>
    </location>
</feature>
<reference evidence="3" key="1">
    <citation type="submission" date="2021-01" db="EMBL/GenBank/DDBJ databases">
        <title>Phytophthora aleatoria, a newly-described species from Pinus radiata is distinct from Phytophthora cactorum isolates based on comparative genomics.</title>
        <authorList>
            <person name="Mcdougal R."/>
            <person name="Panda P."/>
            <person name="Williams N."/>
            <person name="Studholme D.J."/>
        </authorList>
    </citation>
    <scope>NUCLEOTIDE SEQUENCE</scope>
    <source>
        <strain evidence="3">NZFS 4037</strain>
    </source>
</reference>